<dbReference type="AlphaFoldDB" id="A0A5C5ZII2"/>
<evidence type="ECO:0008006" key="3">
    <source>
        <dbReference type="Google" id="ProtNLM"/>
    </source>
</evidence>
<protein>
    <recommendedName>
        <fullName evidence="3">PEP-CTERM protein-sorting domain-containing protein</fullName>
    </recommendedName>
</protein>
<gene>
    <name evidence="1" type="ORF">Mal64_34380</name>
</gene>
<dbReference type="EMBL" id="SJPQ01000004">
    <property type="protein sequence ID" value="TWT86611.1"/>
    <property type="molecule type" value="Genomic_DNA"/>
</dbReference>
<dbReference type="RefSeq" id="WP_146402527.1">
    <property type="nucleotide sequence ID" value="NZ_SJPQ01000004.1"/>
</dbReference>
<accession>A0A5C5ZII2</accession>
<name>A0A5C5ZII2_9BACT</name>
<sequence length="259" mass="27093">MAVATCGGSRFLPPISALGLAVLSLAGLGVAPTEGRAFVTNISQTAEVRLDVLGQQPQTLSDNGYEPRDTLPSSLIGAEVLQHNFLDQARATTSVAPYVATISEHSSFGALVAVNSYASIDPGDEISSTATYEYSFELTRQATFVVAHYRSSSLEMALELVGPTTPDLSNLGQQGHASGRLLVGEYSLRATATAQPDPDFYLEPGYDPGTRASESAWQVFLFSIIAPVPEPASGALLLGAIMFGAGLRRRGLTAASAAL</sequence>
<keyword evidence="2" id="KW-1185">Reference proteome</keyword>
<dbReference type="NCBIfam" id="TIGR02595">
    <property type="entry name" value="PEP_CTERM"/>
    <property type="match status" value="1"/>
</dbReference>
<dbReference type="InterPro" id="IPR013424">
    <property type="entry name" value="Ice-binding_C"/>
</dbReference>
<organism evidence="1 2">
    <name type="scientific">Pseudobythopirellula maris</name>
    <dbReference type="NCBI Taxonomy" id="2527991"/>
    <lineage>
        <taxon>Bacteria</taxon>
        <taxon>Pseudomonadati</taxon>
        <taxon>Planctomycetota</taxon>
        <taxon>Planctomycetia</taxon>
        <taxon>Pirellulales</taxon>
        <taxon>Lacipirellulaceae</taxon>
        <taxon>Pseudobythopirellula</taxon>
    </lineage>
</organism>
<proteinExistence type="predicted"/>
<comment type="caution">
    <text evidence="1">The sequence shown here is derived from an EMBL/GenBank/DDBJ whole genome shotgun (WGS) entry which is preliminary data.</text>
</comment>
<dbReference type="Proteomes" id="UP000315440">
    <property type="component" value="Unassembled WGS sequence"/>
</dbReference>
<reference evidence="1 2" key="1">
    <citation type="submission" date="2019-02" db="EMBL/GenBank/DDBJ databases">
        <title>Deep-cultivation of Planctomycetes and their phenomic and genomic characterization uncovers novel biology.</title>
        <authorList>
            <person name="Wiegand S."/>
            <person name="Jogler M."/>
            <person name="Boedeker C."/>
            <person name="Pinto D."/>
            <person name="Vollmers J."/>
            <person name="Rivas-Marin E."/>
            <person name="Kohn T."/>
            <person name="Peeters S.H."/>
            <person name="Heuer A."/>
            <person name="Rast P."/>
            <person name="Oberbeckmann S."/>
            <person name="Bunk B."/>
            <person name="Jeske O."/>
            <person name="Meyerdierks A."/>
            <person name="Storesund J.E."/>
            <person name="Kallscheuer N."/>
            <person name="Luecker S."/>
            <person name="Lage O.M."/>
            <person name="Pohl T."/>
            <person name="Merkel B.J."/>
            <person name="Hornburger P."/>
            <person name="Mueller R.-W."/>
            <person name="Bruemmer F."/>
            <person name="Labrenz M."/>
            <person name="Spormann A.M."/>
            <person name="Op Den Camp H."/>
            <person name="Overmann J."/>
            <person name="Amann R."/>
            <person name="Jetten M.S.M."/>
            <person name="Mascher T."/>
            <person name="Medema M.H."/>
            <person name="Devos D.P."/>
            <person name="Kaster A.-K."/>
            <person name="Ovreas L."/>
            <person name="Rohde M."/>
            <person name="Galperin M.Y."/>
            <person name="Jogler C."/>
        </authorList>
    </citation>
    <scope>NUCLEOTIDE SEQUENCE [LARGE SCALE GENOMIC DNA]</scope>
    <source>
        <strain evidence="1 2">Mal64</strain>
    </source>
</reference>
<evidence type="ECO:0000313" key="2">
    <source>
        <dbReference type="Proteomes" id="UP000315440"/>
    </source>
</evidence>
<evidence type="ECO:0000313" key="1">
    <source>
        <dbReference type="EMBL" id="TWT86611.1"/>
    </source>
</evidence>